<accession>A0A0C3AFD9</accession>
<evidence type="ECO:0000256" key="1">
    <source>
        <dbReference type="SAM" id="MobiDB-lite"/>
    </source>
</evidence>
<keyword evidence="3" id="KW-1185">Reference proteome</keyword>
<dbReference type="InParanoid" id="A0A0C3AFD9"/>
<dbReference type="Proteomes" id="UP000053989">
    <property type="component" value="Unassembled WGS sequence"/>
</dbReference>
<organism evidence="2 3">
    <name type="scientific">Scleroderma citrinum Foug A</name>
    <dbReference type="NCBI Taxonomy" id="1036808"/>
    <lineage>
        <taxon>Eukaryota</taxon>
        <taxon>Fungi</taxon>
        <taxon>Dikarya</taxon>
        <taxon>Basidiomycota</taxon>
        <taxon>Agaricomycotina</taxon>
        <taxon>Agaricomycetes</taxon>
        <taxon>Agaricomycetidae</taxon>
        <taxon>Boletales</taxon>
        <taxon>Sclerodermatineae</taxon>
        <taxon>Sclerodermataceae</taxon>
        <taxon>Scleroderma</taxon>
    </lineage>
</organism>
<evidence type="ECO:0000313" key="3">
    <source>
        <dbReference type="Proteomes" id="UP000053989"/>
    </source>
</evidence>
<reference evidence="2 3" key="1">
    <citation type="submission" date="2014-04" db="EMBL/GenBank/DDBJ databases">
        <authorList>
            <consortium name="DOE Joint Genome Institute"/>
            <person name="Kuo A."/>
            <person name="Kohler A."/>
            <person name="Nagy L.G."/>
            <person name="Floudas D."/>
            <person name="Copeland A."/>
            <person name="Barry K.W."/>
            <person name="Cichocki N."/>
            <person name="Veneault-Fourrey C."/>
            <person name="LaButti K."/>
            <person name="Lindquist E.A."/>
            <person name="Lipzen A."/>
            <person name="Lundell T."/>
            <person name="Morin E."/>
            <person name="Murat C."/>
            <person name="Sun H."/>
            <person name="Tunlid A."/>
            <person name="Henrissat B."/>
            <person name="Grigoriev I.V."/>
            <person name="Hibbett D.S."/>
            <person name="Martin F."/>
            <person name="Nordberg H.P."/>
            <person name="Cantor M.N."/>
            <person name="Hua S.X."/>
        </authorList>
    </citation>
    <scope>NUCLEOTIDE SEQUENCE [LARGE SCALE GENOMIC DNA]</scope>
    <source>
        <strain evidence="2 3">Foug A</strain>
    </source>
</reference>
<name>A0A0C3AFD9_9AGAM</name>
<proteinExistence type="predicted"/>
<evidence type="ECO:0000313" key="2">
    <source>
        <dbReference type="EMBL" id="KIM63627.1"/>
    </source>
</evidence>
<dbReference type="HOGENOM" id="CLU_1310760_0_0_1"/>
<protein>
    <submittedName>
        <fullName evidence="2">Uncharacterized protein</fullName>
    </submittedName>
</protein>
<dbReference type="EMBL" id="KN822033">
    <property type="protein sequence ID" value="KIM63627.1"/>
    <property type="molecule type" value="Genomic_DNA"/>
</dbReference>
<reference evidence="3" key="2">
    <citation type="submission" date="2015-01" db="EMBL/GenBank/DDBJ databases">
        <title>Evolutionary Origins and Diversification of the Mycorrhizal Mutualists.</title>
        <authorList>
            <consortium name="DOE Joint Genome Institute"/>
            <consortium name="Mycorrhizal Genomics Consortium"/>
            <person name="Kohler A."/>
            <person name="Kuo A."/>
            <person name="Nagy L.G."/>
            <person name="Floudas D."/>
            <person name="Copeland A."/>
            <person name="Barry K.W."/>
            <person name="Cichocki N."/>
            <person name="Veneault-Fourrey C."/>
            <person name="LaButti K."/>
            <person name="Lindquist E.A."/>
            <person name="Lipzen A."/>
            <person name="Lundell T."/>
            <person name="Morin E."/>
            <person name="Murat C."/>
            <person name="Riley R."/>
            <person name="Ohm R."/>
            <person name="Sun H."/>
            <person name="Tunlid A."/>
            <person name="Henrissat B."/>
            <person name="Grigoriev I.V."/>
            <person name="Hibbett D.S."/>
            <person name="Martin F."/>
        </authorList>
    </citation>
    <scope>NUCLEOTIDE SEQUENCE [LARGE SCALE GENOMIC DNA]</scope>
    <source>
        <strain evidence="3">Foug A</strain>
    </source>
</reference>
<dbReference type="AlphaFoldDB" id="A0A0C3AFD9"/>
<sequence>MDGPPPPSISEMSGSSYRTIELELDLYPVVGEESCLPLPGPIMNMCLFPPLYPHEPNPFGTHPVPVLSDYAQQQSSNTIPGHHDTSPLLYITSAPPNNEVALFQAVQNCCPQQHSTHHSTAIDSLLDWRPSSTDTESSGHHTAISSDTTLLSPLPPIYSELSLVRARRLRRPRDNSRRKEKVVCKKEVHMGLKRRSKGKVDAIVHAKHNV</sequence>
<gene>
    <name evidence="2" type="ORF">SCLCIDRAFT_24063</name>
</gene>
<feature type="region of interest" description="Disordered" evidence="1">
    <location>
        <begin position="130"/>
        <end position="149"/>
    </location>
</feature>